<proteinExistence type="inferred from homology"/>
<dbReference type="Pfam" id="PF05368">
    <property type="entry name" value="NmrA"/>
    <property type="match status" value="1"/>
</dbReference>
<keyword evidence="2" id="KW-0521">NADP</keyword>
<dbReference type="Proteomes" id="UP000039046">
    <property type="component" value="Unassembled WGS sequence"/>
</dbReference>
<dbReference type="GO" id="GO:0005634">
    <property type="term" value="C:nucleus"/>
    <property type="evidence" value="ECO:0007669"/>
    <property type="project" value="TreeGrafter"/>
</dbReference>
<dbReference type="OrthoDB" id="9997102at2759"/>
<dbReference type="InterPro" id="IPR008030">
    <property type="entry name" value="NmrA-like"/>
</dbReference>
<dbReference type="EMBL" id="CDHN01000008">
    <property type="protein sequence ID" value="CEJ94875.1"/>
    <property type="molecule type" value="Genomic_DNA"/>
</dbReference>
<dbReference type="Gene3D" id="3.40.50.720">
    <property type="entry name" value="NAD(P)-binding Rossmann-like Domain"/>
    <property type="match status" value="1"/>
</dbReference>
<organism evidence="4 5">
    <name type="scientific">[Torrubiella] hemipterigena</name>
    <dbReference type="NCBI Taxonomy" id="1531966"/>
    <lineage>
        <taxon>Eukaryota</taxon>
        <taxon>Fungi</taxon>
        <taxon>Dikarya</taxon>
        <taxon>Ascomycota</taxon>
        <taxon>Pezizomycotina</taxon>
        <taxon>Sordariomycetes</taxon>
        <taxon>Hypocreomycetidae</taxon>
        <taxon>Hypocreales</taxon>
        <taxon>Clavicipitaceae</taxon>
        <taxon>Clavicipitaceae incertae sedis</taxon>
        <taxon>'Torrubiella' clade</taxon>
    </lineage>
</organism>
<dbReference type="Gene3D" id="3.90.25.10">
    <property type="entry name" value="UDP-galactose 4-epimerase, domain 1"/>
    <property type="match status" value="1"/>
</dbReference>
<dbReference type="InterPro" id="IPR036291">
    <property type="entry name" value="NAD(P)-bd_dom_sf"/>
</dbReference>
<comment type="similarity">
    <text evidence="1">Belongs to the NmrA-type oxidoreductase family.</text>
</comment>
<evidence type="ECO:0000313" key="4">
    <source>
        <dbReference type="EMBL" id="CEJ94875.1"/>
    </source>
</evidence>
<keyword evidence="5" id="KW-1185">Reference proteome</keyword>
<dbReference type="STRING" id="1531966.A0A0A1TRR5"/>
<accession>A0A0A1TRR5</accession>
<dbReference type="PANTHER" id="PTHR42748:SF25">
    <property type="entry name" value="NMRA FAMILY PROTEIN"/>
    <property type="match status" value="1"/>
</dbReference>
<feature type="domain" description="NmrA-like" evidence="3">
    <location>
        <begin position="5"/>
        <end position="275"/>
    </location>
</feature>
<dbReference type="InterPro" id="IPR051164">
    <property type="entry name" value="NmrA-like_oxidored"/>
</dbReference>
<reference evidence="4 5" key="1">
    <citation type="journal article" date="2015" name="Genome Announc.">
        <title>Draft Genome Sequence and Gene Annotation of the Entomopathogenic Fungus Verticillium hemipterigenum.</title>
        <authorList>
            <person name="Horn F."/>
            <person name="Habel A."/>
            <person name="Scharf D.H."/>
            <person name="Dworschak J."/>
            <person name="Brakhage A.A."/>
            <person name="Guthke R."/>
            <person name="Hertweck C."/>
            <person name="Linde J."/>
        </authorList>
    </citation>
    <scope>NUCLEOTIDE SEQUENCE [LARGE SCALE GENOMIC DNA]</scope>
</reference>
<protein>
    <recommendedName>
        <fullName evidence="3">NmrA-like domain-containing protein</fullName>
    </recommendedName>
</protein>
<dbReference type="SUPFAM" id="SSF51735">
    <property type="entry name" value="NAD(P)-binding Rossmann-fold domains"/>
    <property type="match status" value="1"/>
</dbReference>
<evidence type="ECO:0000259" key="3">
    <source>
        <dbReference type="Pfam" id="PF05368"/>
    </source>
</evidence>
<evidence type="ECO:0000256" key="1">
    <source>
        <dbReference type="ARBA" id="ARBA00006328"/>
    </source>
</evidence>
<evidence type="ECO:0000313" key="5">
    <source>
        <dbReference type="Proteomes" id="UP000039046"/>
    </source>
</evidence>
<dbReference type="AlphaFoldDB" id="A0A0A1TRR5"/>
<dbReference type="PANTHER" id="PTHR42748">
    <property type="entry name" value="NITROGEN METABOLITE REPRESSION PROTEIN NMRA FAMILY MEMBER"/>
    <property type="match status" value="1"/>
</dbReference>
<name>A0A0A1TRR5_9HYPO</name>
<sequence length="303" mass="32595">MAEPKVLIVTGATGHQGSAVIDALIAADDANFHILAVTRNTTSAAANALRAKSKKISVIEGNLDDATALLNAVQAATNPQTIWGVFSMQQSGNSQAAAVMEEKQGQALVDASLAAGVQHFVYASVDRNGEQPTDIPYFASKHRLEKYLIESAKDKPMKWTILRPVSFMENFDGSTGKAYAAMLRVSLKAKPIQFVATHDVGVVAARAFCDPDSFSGKTISIAGDELTFDALAAVYRDKVGRDVPALPGFVGRLILLSSKDLRVMFNFFAEQGYGADVTTVKAEYPGIMNFGTWLEWKASKSRK</sequence>
<gene>
    <name evidence="4" type="ORF">VHEMI10382</name>
</gene>
<evidence type="ECO:0000256" key="2">
    <source>
        <dbReference type="ARBA" id="ARBA00022857"/>
    </source>
</evidence>
<dbReference type="HOGENOM" id="CLU_007383_8_4_1"/>